<evidence type="ECO:0000256" key="1">
    <source>
        <dbReference type="ARBA" id="ARBA00006484"/>
    </source>
</evidence>
<dbReference type="PRINTS" id="PR00081">
    <property type="entry name" value="GDHRDH"/>
</dbReference>
<accession>A0A330G8U5</accession>
<dbReference type="Proteomes" id="UP000251576">
    <property type="component" value="Unassembled WGS sequence"/>
</dbReference>
<evidence type="ECO:0000256" key="2">
    <source>
        <dbReference type="ARBA" id="ARBA00023002"/>
    </source>
</evidence>
<dbReference type="AlphaFoldDB" id="A0A330G8U5"/>
<dbReference type="Pfam" id="PF13561">
    <property type="entry name" value="adh_short_C2"/>
    <property type="match status" value="1"/>
</dbReference>
<dbReference type="InterPro" id="IPR036291">
    <property type="entry name" value="NAD(P)-bd_dom_sf"/>
</dbReference>
<dbReference type="InterPro" id="IPR050259">
    <property type="entry name" value="SDR"/>
</dbReference>
<dbReference type="SUPFAM" id="SSF51735">
    <property type="entry name" value="NAD(P)-binding Rossmann-fold domains"/>
    <property type="match status" value="1"/>
</dbReference>
<evidence type="ECO:0000313" key="3">
    <source>
        <dbReference type="EMBL" id="RAZ62765.1"/>
    </source>
</evidence>
<dbReference type="GO" id="GO:0016491">
    <property type="term" value="F:oxidoreductase activity"/>
    <property type="evidence" value="ECO:0007669"/>
    <property type="project" value="UniProtKB-KW"/>
</dbReference>
<name>A0A330G8U5_ENTCL</name>
<dbReference type="Gene3D" id="3.40.50.720">
    <property type="entry name" value="NAD(P)-binding Rossmann-like Domain"/>
    <property type="match status" value="1"/>
</dbReference>
<gene>
    <name evidence="3" type="ORF">DP202_22135</name>
</gene>
<dbReference type="FunFam" id="3.40.50.720:FF:000173">
    <property type="entry name" value="3-oxoacyl-[acyl-carrier protein] reductase"/>
    <property type="match status" value="1"/>
</dbReference>
<proteinExistence type="inferred from homology"/>
<sequence length="248" mass="26319">MLLAGKTAVVTGCLQGIGKATLVSFARQGANLFACVQQEDDTFLMFIDALSEEHGVQITPVYFDLLDDASIKQAAMTIQKAKQPIDILVNVAGVTLDALFPMVTMEQLHKTFAINFFSQMVFTQYMSRLMLRHNRGSIINIASISGLDGNAGQLAYSASKAAMVAATKTLSAELAPKGIRVNAVAPGVIKTAMTENLPEGVVEEKLAASALPRMGLPEEVADTLCWLASDAAGYVTGQVIRVDGGIGH</sequence>
<evidence type="ECO:0000313" key="4">
    <source>
        <dbReference type="Proteomes" id="UP000251576"/>
    </source>
</evidence>
<dbReference type="InterPro" id="IPR002347">
    <property type="entry name" value="SDR_fam"/>
</dbReference>
<dbReference type="EMBL" id="QMDH01000054">
    <property type="protein sequence ID" value="RAZ62765.1"/>
    <property type="molecule type" value="Genomic_DNA"/>
</dbReference>
<protein>
    <submittedName>
        <fullName evidence="3">3-oxoacyl-ACP reductase</fullName>
    </submittedName>
</protein>
<keyword evidence="2" id="KW-0560">Oxidoreductase</keyword>
<dbReference type="PANTHER" id="PTHR42879:SF2">
    <property type="entry name" value="3-OXOACYL-[ACYL-CARRIER-PROTEIN] REDUCTASE FABG"/>
    <property type="match status" value="1"/>
</dbReference>
<organism evidence="3 4">
    <name type="scientific">Enterobacter cloacae</name>
    <dbReference type="NCBI Taxonomy" id="550"/>
    <lineage>
        <taxon>Bacteria</taxon>
        <taxon>Pseudomonadati</taxon>
        <taxon>Pseudomonadota</taxon>
        <taxon>Gammaproteobacteria</taxon>
        <taxon>Enterobacterales</taxon>
        <taxon>Enterobacteriaceae</taxon>
        <taxon>Enterobacter</taxon>
        <taxon>Enterobacter cloacae complex</taxon>
    </lineage>
</organism>
<dbReference type="RefSeq" id="WP_112781787.1">
    <property type="nucleotide sequence ID" value="NZ_CABMNQ010000054.1"/>
</dbReference>
<dbReference type="PANTHER" id="PTHR42879">
    <property type="entry name" value="3-OXOACYL-(ACYL-CARRIER-PROTEIN) REDUCTASE"/>
    <property type="match status" value="1"/>
</dbReference>
<reference evidence="3 4" key="1">
    <citation type="submission" date="2018-06" db="EMBL/GenBank/DDBJ databases">
        <title>ACT-28, a chromosomally-encoded AmpC with carbapenemase activity from Enterobacter kobei.</title>
        <authorList>
            <person name="Jousset A.B."/>
            <person name="Oueslati S."/>
            <person name="Bernabeu S."/>
            <person name="Takissian J."/>
            <person name="Creton E."/>
            <person name="Vogel A."/>
            <person name="Cotellon G."/>
            <person name="Bonnin R.A."/>
            <person name="Dortet L."/>
            <person name="Naas T."/>
        </authorList>
    </citation>
    <scope>NUCLEOTIDE SEQUENCE [LARGE SCALE GENOMIC DNA]</scope>
    <source>
        <strain evidence="3 4">99B3</strain>
    </source>
</reference>
<comment type="similarity">
    <text evidence="1">Belongs to the short-chain dehydrogenases/reductases (SDR) family.</text>
</comment>
<comment type="caution">
    <text evidence="3">The sequence shown here is derived from an EMBL/GenBank/DDBJ whole genome shotgun (WGS) entry which is preliminary data.</text>
</comment>
<dbReference type="PRINTS" id="PR00080">
    <property type="entry name" value="SDRFAMILY"/>
</dbReference>